<dbReference type="AlphaFoldDB" id="A0ABD7PPQ4"/>
<comment type="caution">
    <text evidence="1">The sequence shown here is derived from an EMBL/GenBank/DDBJ whole genome shotgun (WGS) entry which is preliminary data.</text>
</comment>
<dbReference type="InterPro" id="IPR009097">
    <property type="entry name" value="Cyclic_Pdiesterase"/>
</dbReference>
<name>A0ABD7PPQ4_RHILE</name>
<dbReference type="GO" id="GO:0016874">
    <property type="term" value="F:ligase activity"/>
    <property type="evidence" value="ECO:0007669"/>
    <property type="project" value="UniProtKB-KW"/>
</dbReference>
<dbReference type="Gene3D" id="3.90.1140.10">
    <property type="entry name" value="Cyclic phosphodiesterase"/>
    <property type="match status" value="1"/>
</dbReference>
<proteinExistence type="predicted"/>
<protein>
    <submittedName>
        <fullName evidence="1">2'-5' RNA ligase family protein</fullName>
    </submittedName>
</protein>
<sequence length="178" mass="20946">MKQMSQPPLIVTAHVNDEDLQFFDALRTRFFPPDRNFLRAHVTMFHKLPPEHRLQIDDALLNAAQMTGPIEVEVTGVRNMGNGVSFVLESEDLARLRENLRTAFKLRLGPQDLEPWRPHVTVQNKVHWQKADALYDMLSSEFVRRTIRLEGVDLWSYMQGPWRHERFFRSGQRVDKPR</sequence>
<evidence type="ECO:0000313" key="1">
    <source>
        <dbReference type="EMBL" id="TAW29409.1"/>
    </source>
</evidence>
<accession>A0ABD7PPQ4</accession>
<dbReference type="Proteomes" id="UP000292036">
    <property type="component" value="Unassembled WGS sequence"/>
</dbReference>
<dbReference type="EMBL" id="SIPS01000001">
    <property type="protein sequence ID" value="TAW29409.1"/>
    <property type="molecule type" value="Genomic_DNA"/>
</dbReference>
<gene>
    <name evidence="1" type="ORF">ELI19_07830</name>
</gene>
<evidence type="ECO:0000313" key="2">
    <source>
        <dbReference type="Proteomes" id="UP000292036"/>
    </source>
</evidence>
<organism evidence="1 2">
    <name type="scientific">Rhizobium leguminosarum</name>
    <dbReference type="NCBI Taxonomy" id="384"/>
    <lineage>
        <taxon>Bacteria</taxon>
        <taxon>Pseudomonadati</taxon>
        <taxon>Pseudomonadota</taxon>
        <taxon>Alphaproteobacteria</taxon>
        <taxon>Hyphomicrobiales</taxon>
        <taxon>Rhizobiaceae</taxon>
        <taxon>Rhizobium/Agrobacterium group</taxon>
        <taxon>Rhizobium</taxon>
    </lineage>
</organism>
<dbReference type="SUPFAM" id="SSF55144">
    <property type="entry name" value="LigT-like"/>
    <property type="match status" value="1"/>
</dbReference>
<keyword evidence="1" id="KW-0436">Ligase</keyword>
<dbReference type="Pfam" id="PF13563">
    <property type="entry name" value="2_5_RNA_ligase2"/>
    <property type="match status" value="1"/>
</dbReference>
<reference evidence="1 2" key="1">
    <citation type="submission" date="2019-02" db="EMBL/GenBank/DDBJ databases">
        <title>The genomic architecture of introgression among sibling species of bacteria.</title>
        <authorList>
            <person name="Cavassim M.I.A."/>
            <person name="Moeskjaer S."/>
            <person name="Moslemi C."/>
            <person name="Fields B."/>
            <person name="Bachmann A."/>
            <person name="Vilhjalmsson B."/>
            <person name="Schierup M.H."/>
            <person name="Young J.P.W."/>
            <person name="Andersen S.U."/>
        </authorList>
    </citation>
    <scope>NUCLEOTIDE SEQUENCE [LARGE SCALE GENOMIC DNA]</scope>
    <source>
        <strain evidence="1 2">SM151B</strain>
    </source>
</reference>